<keyword evidence="7" id="KW-1185">Reference proteome</keyword>
<dbReference type="PANTHER" id="PTHR43248:SF29">
    <property type="entry name" value="TRIPEPTIDYL AMINOPEPTIDASE"/>
    <property type="match status" value="1"/>
</dbReference>
<feature type="domain" description="AB hydrolase-1" evidence="5">
    <location>
        <begin position="87"/>
        <end position="446"/>
    </location>
</feature>
<dbReference type="InterPro" id="IPR000073">
    <property type="entry name" value="AB_hydrolase_1"/>
</dbReference>
<evidence type="ECO:0000313" key="6">
    <source>
        <dbReference type="EMBL" id="MCP8899220.1"/>
    </source>
</evidence>
<reference evidence="6" key="2">
    <citation type="submission" date="2023-01" db="EMBL/GenBank/DDBJ databases">
        <title>Gilvimarinus xylanilyticus HB14 isolated from Caulerpa lentillifera aquaculture base in Hainan, China.</title>
        <authorList>
            <person name="Zhang Y.-J."/>
        </authorList>
    </citation>
    <scope>NUCLEOTIDE SEQUENCE</scope>
    <source>
        <strain evidence="6">HB14</strain>
    </source>
</reference>
<dbReference type="PANTHER" id="PTHR43248">
    <property type="entry name" value="2-SUCCINYL-6-HYDROXY-2,4-CYCLOHEXADIENE-1-CARBOXYLATE SYNTHASE"/>
    <property type="match status" value="1"/>
</dbReference>
<dbReference type="RefSeq" id="WP_253967475.1">
    <property type="nucleotide sequence ID" value="NZ_JAMFTH010000001.1"/>
</dbReference>
<dbReference type="AlphaFoldDB" id="A0A9X2KWP1"/>
<dbReference type="Proteomes" id="UP001139319">
    <property type="component" value="Unassembled WGS sequence"/>
</dbReference>
<keyword evidence="2 4" id="KW-0732">Signal</keyword>
<comment type="similarity">
    <text evidence="1">Belongs to the peptidase S33 family.</text>
</comment>
<dbReference type="Pfam" id="PF00561">
    <property type="entry name" value="Abhydrolase_1"/>
    <property type="match status" value="1"/>
</dbReference>
<protein>
    <submittedName>
        <fullName evidence="6">Alpha/beta hydrolase</fullName>
    </submittedName>
</protein>
<feature type="chain" id="PRO_5040961510" evidence="4">
    <location>
        <begin position="18"/>
        <end position="495"/>
    </location>
</feature>
<name>A0A9X2KWP1_9GAMM</name>
<dbReference type="PROSITE" id="PS51257">
    <property type="entry name" value="PROKAR_LIPOPROTEIN"/>
    <property type="match status" value="1"/>
</dbReference>
<dbReference type="InterPro" id="IPR002410">
    <property type="entry name" value="Peptidase_S33"/>
</dbReference>
<reference evidence="6" key="1">
    <citation type="submission" date="2022-05" db="EMBL/GenBank/DDBJ databases">
        <authorList>
            <person name="Sun H.-N."/>
        </authorList>
    </citation>
    <scope>NUCLEOTIDE SEQUENCE</scope>
    <source>
        <strain evidence="6">HB14</strain>
    </source>
</reference>
<evidence type="ECO:0000256" key="4">
    <source>
        <dbReference type="SAM" id="SignalP"/>
    </source>
</evidence>
<dbReference type="SUPFAM" id="SSF53474">
    <property type="entry name" value="alpha/beta-Hydrolases"/>
    <property type="match status" value="1"/>
</dbReference>
<dbReference type="EMBL" id="JAMFTH010000001">
    <property type="protein sequence ID" value="MCP8899220.1"/>
    <property type="molecule type" value="Genomic_DNA"/>
</dbReference>
<feature type="signal peptide" evidence="4">
    <location>
        <begin position="1"/>
        <end position="17"/>
    </location>
</feature>
<dbReference type="InterPro" id="IPR029058">
    <property type="entry name" value="AB_hydrolase_fold"/>
</dbReference>
<evidence type="ECO:0000256" key="2">
    <source>
        <dbReference type="ARBA" id="ARBA00022729"/>
    </source>
</evidence>
<organism evidence="6 7">
    <name type="scientific">Gilvimarinus xylanilyticus</name>
    <dbReference type="NCBI Taxonomy" id="2944139"/>
    <lineage>
        <taxon>Bacteria</taxon>
        <taxon>Pseudomonadati</taxon>
        <taxon>Pseudomonadota</taxon>
        <taxon>Gammaproteobacteria</taxon>
        <taxon>Cellvibrionales</taxon>
        <taxon>Cellvibrionaceae</taxon>
        <taxon>Gilvimarinus</taxon>
    </lineage>
</organism>
<evidence type="ECO:0000256" key="1">
    <source>
        <dbReference type="ARBA" id="ARBA00010088"/>
    </source>
</evidence>
<proteinExistence type="inferred from homology"/>
<gene>
    <name evidence="6" type="ORF">M6D89_07925</name>
</gene>
<keyword evidence="3 6" id="KW-0378">Hydrolase</keyword>
<evidence type="ECO:0000259" key="5">
    <source>
        <dbReference type="Pfam" id="PF00561"/>
    </source>
</evidence>
<dbReference type="PRINTS" id="PR00793">
    <property type="entry name" value="PROAMNOPTASE"/>
</dbReference>
<dbReference type="GO" id="GO:0006508">
    <property type="term" value="P:proteolysis"/>
    <property type="evidence" value="ECO:0007669"/>
    <property type="project" value="InterPro"/>
</dbReference>
<evidence type="ECO:0000313" key="7">
    <source>
        <dbReference type="Proteomes" id="UP001139319"/>
    </source>
</evidence>
<dbReference type="Gene3D" id="3.40.50.1820">
    <property type="entry name" value="alpha/beta hydrolase"/>
    <property type="match status" value="1"/>
</dbReference>
<evidence type="ECO:0000256" key="3">
    <source>
        <dbReference type="ARBA" id="ARBA00022801"/>
    </source>
</evidence>
<sequence>MTQLLKGSLLIAALVLAGCDNDSPTRTQETLQLSLCPRDVGAPPPVVNGAECGELEVPLDPNHPDGETITLAIKRWPAISAVAEPDPVFVIAGGPGQSAIEVSDRLGPSFFNLRKKRDIVFVDQRGTGQSAPLNCELEQNLSLSQLSADTEAHTLKQLKQCAETHKQRAPFVLTPYAIDDLESVRQALGYAHINLWGGSYGTRVALRYMARYPQALRSVVLDGLAPVSLSVPYRMGESANAALQTLADQCLADAKCGGRYGNIEAIAENLAQTLSRQPVELSIEHPLTGSPQQVLLDADKLAAIVRLALYDRLSARLIPYTLFAAGQGDYQPLASLVSQFLAPEHTMNIAMGMHLSILCNEDTGVRPLPERATFLTVDLAEVMLQACEFWPRAPLPADYYQPVASSVPALLLSGAADPVTPPKWGEQVAASLTQATHLVAPGGHHGITTQSCAAGVVTDFIRDLAVSDKSRQCIESIRPMPAYRDGVWTGENRDD</sequence>
<dbReference type="InterPro" id="IPR051601">
    <property type="entry name" value="Serine_prot/Carboxylest_S33"/>
</dbReference>
<accession>A0A9X2KWP1</accession>
<dbReference type="GO" id="GO:0008233">
    <property type="term" value="F:peptidase activity"/>
    <property type="evidence" value="ECO:0007669"/>
    <property type="project" value="InterPro"/>
</dbReference>
<comment type="caution">
    <text evidence="6">The sequence shown here is derived from an EMBL/GenBank/DDBJ whole genome shotgun (WGS) entry which is preliminary data.</text>
</comment>